<dbReference type="GO" id="GO:0001216">
    <property type="term" value="F:DNA-binding transcription activator activity"/>
    <property type="evidence" value="ECO:0007669"/>
    <property type="project" value="InterPro"/>
</dbReference>
<dbReference type="EMBL" id="CDRZ01000024">
    <property type="protein sequence ID" value="CEO87708.1"/>
    <property type="molecule type" value="Genomic_DNA"/>
</dbReference>
<evidence type="ECO:0000256" key="1">
    <source>
        <dbReference type="ARBA" id="ARBA00008798"/>
    </source>
</evidence>
<dbReference type="GO" id="GO:0016987">
    <property type="term" value="F:sigma factor activity"/>
    <property type="evidence" value="ECO:0007669"/>
    <property type="project" value="UniProtKB-KW"/>
</dbReference>
<dbReference type="GO" id="GO:0016779">
    <property type="term" value="F:nucleotidyltransferase activity"/>
    <property type="evidence" value="ECO:0007669"/>
    <property type="project" value="UniProtKB-KW"/>
</dbReference>
<keyword evidence="5" id="KW-0805">Transcription regulation</keyword>
<keyword evidence="6" id="KW-0731">Sigma factor</keyword>
<dbReference type="InterPro" id="IPR007046">
    <property type="entry name" value="RNA_pol_sigma_54_core-bd"/>
</dbReference>
<evidence type="ECO:0000256" key="7">
    <source>
        <dbReference type="ARBA" id="ARBA00023125"/>
    </source>
</evidence>
<dbReference type="RefSeq" id="WP_044664022.1">
    <property type="nucleotide sequence ID" value="NZ_CDRZ01000024.1"/>
</dbReference>
<dbReference type="InterPro" id="IPR038709">
    <property type="entry name" value="RpoN_core-bd_sf"/>
</dbReference>
<evidence type="ECO:0000313" key="11">
    <source>
        <dbReference type="EMBL" id="CEO87708.1"/>
    </source>
</evidence>
<feature type="domain" description="RNA polymerase sigma factor 54 DNA-binding" evidence="9">
    <location>
        <begin position="305"/>
        <end position="464"/>
    </location>
</feature>
<dbReference type="GO" id="GO:0003677">
    <property type="term" value="F:DNA binding"/>
    <property type="evidence" value="ECO:0007669"/>
    <property type="project" value="UniProtKB-KW"/>
</dbReference>
<dbReference type="Gene3D" id="1.10.10.60">
    <property type="entry name" value="Homeodomain-like"/>
    <property type="match status" value="1"/>
</dbReference>
<dbReference type="GO" id="GO:0006352">
    <property type="term" value="P:DNA-templated transcription initiation"/>
    <property type="evidence" value="ECO:0007669"/>
    <property type="project" value="InterPro"/>
</dbReference>
<dbReference type="PROSITE" id="PS00718">
    <property type="entry name" value="SIGMA54_2"/>
    <property type="match status" value="1"/>
</dbReference>
<evidence type="ECO:0000256" key="5">
    <source>
        <dbReference type="ARBA" id="ARBA00023015"/>
    </source>
</evidence>
<dbReference type="Pfam" id="PF04963">
    <property type="entry name" value="Sigma54_CBD"/>
    <property type="match status" value="1"/>
</dbReference>
<evidence type="ECO:0000259" key="9">
    <source>
        <dbReference type="Pfam" id="PF04552"/>
    </source>
</evidence>
<evidence type="ECO:0000256" key="8">
    <source>
        <dbReference type="ARBA" id="ARBA00023163"/>
    </source>
</evidence>
<feature type="domain" description="RNA polymerase sigma factor 54 core-binding" evidence="10">
    <location>
        <begin position="101"/>
        <end position="289"/>
    </location>
</feature>
<dbReference type="Pfam" id="PF00309">
    <property type="entry name" value="Sigma54_AID"/>
    <property type="match status" value="1"/>
</dbReference>
<dbReference type="PRINTS" id="PR00045">
    <property type="entry name" value="SIGMA54FCT"/>
</dbReference>
<dbReference type="PROSITE" id="PS50044">
    <property type="entry name" value="SIGMA54_3"/>
    <property type="match status" value="1"/>
</dbReference>
<dbReference type="Gene3D" id="1.10.10.1330">
    <property type="entry name" value="RNA polymerase sigma-54 factor, core-binding domain"/>
    <property type="match status" value="1"/>
</dbReference>
<sequence>MRLSYGMKLEQTQKLIMTPELRQAIMVLQLSAMDLAQYVEHAMLENPLLEVTEEEHEETPSSKEEKDDFAEEWCDYLAECGQIERSFEQAAGYEEREHYSLEHFVAQATSLQDHLSFQLRLALSDPEDVEIGEFLIGNINDRGYLNISLEEVQKVSGYEMQEIERILHVIQSFDPSGVGARDLQECLLIQLDQEGQRTPVLEKIIHCFLADLANGNLLKIATSMDITVQEVQHQADIIKSLDPIPARNFFRPGENRYIIPDVVVEKINDEYVILVNDIAVPRLMINHNYQLMIKKKTSCDQGTVEFIENKMKSALWLIRSIEQRRLTLYRVVQCIIDYQWDFLEKGIKHLKPLNLKQIADMAELHESTVSRATANKYIQTPQGLFEIKFFFSSGVENVAAGKMVAAESIKQVLKEMITDEDPYDPYSDQQLCELLQAKGINIARRTIAKYRKEISIPPMRQRKRYR</sequence>
<dbReference type="GO" id="GO:0000428">
    <property type="term" value="C:DNA-directed RNA polymerase complex"/>
    <property type="evidence" value="ECO:0007669"/>
    <property type="project" value="UniProtKB-KW"/>
</dbReference>
<evidence type="ECO:0000256" key="6">
    <source>
        <dbReference type="ARBA" id="ARBA00023082"/>
    </source>
</evidence>
<dbReference type="AlphaFoldDB" id="A0A0B7MHM5"/>
<keyword evidence="8" id="KW-0804">Transcription</keyword>
<dbReference type="NCBIfam" id="TIGR02395">
    <property type="entry name" value="rpoN_sigma"/>
    <property type="match status" value="1"/>
</dbReference>
<name>A0A0B7MHM5_9FIRM</name>
<evidence type="ECO:0000256" key="2">
    <source>
        <dbReference type="ARBA" id="ARBA00022478"/>
    </source>
</evidence>
<dbReference type="Proteomes" id="UP000046155">
    <property type="component" value="Unassembled WGS sequence"/>
</dbReference>
<dbReference type="Pfam" id="PF04552">
    <property type="entry name" value="Sigma54_DBD"/>
    <property type="match status" value="1"/>
</dbReference>
<evidence type="ECO:0000259" key="10">
    <source>
        <dbReference type="Pfam" id="PF04963"/>
    </source>
</evidence>
<keyword evidence="2 11" id="KW-0240">DNA-directed RNA polymerase</keyword>
<evidence type="ECO:0000256" key="3">
    <source>
        <dbReference type="ARBA" id="ARBA00022679"/>
    </source>
</evidence>
<reference evidence="12" key="1">
    <citation type="submission" date="2015-01" db="EMBL/GenBank/DDBJ databases">
        <authorList>
            <person name="Manzoor Shahid"/>
            <person name="Zubair Saima"/>
        </authorList>
    </citation>
    <scope>NUCLEOTIDE SEQUENCE [LARGE SCALE GENOMIC DNA]</scope>
    <source>
        <strain evidence="12">Sp3</strain>
    </source>
</reference>
<proteinExistence type="inferred from homology"/>
<protein>
    <submittedName>
        <fullName evidence="11">DNA-directed RNA polymerase specialized sigma subunit, sigma54 homolog</fullName>
    </submittedName>
</protein>
<organism evidence="11 12">
    <name type="scientific">Syntrophaceticus schinkii</name>
    <dbReference type="NCBI Taxonomy" id="499207"/>
    <lineage>
        <taxon>Bacteria</taxon>
        <taxon>Bacillati</taxon>
        <taxon>Bacillota</taxon>
        <taxon>Clostridia</taxon>
        <taxon>Thermoanaerobacterales</taxon>
        <taxon>Thermoanaerobacterales Family III. Incertae Sedis</taxon>
        <taxon>Syntrophaceticus</taxon>
    </lineage>
</organism>
<keyword evidence="3" id="KW-0808">Transferase</keyword>
<dbReference type="PANTHER" id="PTHR32248">
    <property type="entry name" value="RNA POLYMERASE SIGMA-54 FACTOR"/>
    <property type="match status" value="1"/>
</dbReference>
<evidence type="ECO:0000256" key="4">
    <source>
        <dbReference type="ARBA" id="ARBA00022695"/>
    </source>
</evidence>
<keyword evidence="7" id="KW-0238">DNA-binding</keyword>
<accession>A0A0B7MHM5</accession>
<dbReference type="InterPro" id="IPR000394">
    <property type="entry name" value="RNA_pol_sigma_54"/>
</dbReference>
<dbReference type="PIRSF" id="PIRSF000774">
    <property type="entry name" value="RpoN"/>
    <property type="match status" value="1"/>
</dbReference>
<evidence type="ECO:0000313" key="12">
    <source>
        <dbReference type="Proteomes" id="UP000046155"/>
    </source>
</evidence>
<keyword evidence="12" id="KW-1185">Reference proteome</keyword>
<keyword evidence="4" id="KW-0548">Nucleotidyltransferase</keyword>
<dbReference type="InterPro" id="IPR007634">
    <property type="entry name" value="RNA_pol_sigma_54_DNA-bd"/>
</dbReference>
<comment type="similarity">
    <text evidence="1">Belongs to the sigma-54 factor family.</text>
</comment>
<dbReference type="OrthoDB" id="9814402at2"/>
<gene>
    <name evidence="11" type="primary">RpoN</name>
    <name evidence="11" type="ORF">SSCH_120018</name>
</gene>
<dbReference type="PANTHER" id="PTHR32248:SF4">
    <property type="entry name" value="RNA POLYMERASE SIGMA-54 FACTOR"/>
    <property type="match status" value="1"/>
</dbReference>